<evidence type="ECO:0000256" key="4">
    <source>
        <dbReference type="PROSITE-ProRule" id="PRU00335"/>
    </source>
</evidence>
<dbReference type="SUPFAM" id="SSF48498">
    <property type="entry name" value="Tetracyclin repressor-like, C-terminal domain"/>
    <property type="match status" value="1"/>
</dbReference>
<evidence type="ECO:0000259" key="5">
    <source>
        <dbReference type="PROSITE" id="PS50977"/>
    </source>
</evidence>
<sequence length="170" mass="18798">MEHGVANLSIKDIAARAGVAETTIYRRWGHRTAVVADAVTELAGRGNPPPDTGTLRGDLVQLLEQTRDLVTQPGMERFLGTTIALFADPDIAAARRTFWNDRLDRIAPVIRRGIDRGELRRGSEPHDVIETLCAPLYFRLFVTDKAIDARFVARCVEHTFAVYADRTGAG</sequence>
<keyword evidence="1" id="KW-0805">Transcription regulation</keyword>
<dbReference type="PROSITE" id="PS50977">
    <property type="entry name" value="HTH_TETR_2"/>
    <property type="match status" value="1"/>
</dbReference>
<dbReference type="Pfam" id="PF00440">
    <property type="entry name" value="TetR_N"/>
    <property type="match status" value="1"/>
</dbReference>
<dbReference type="Gene3D" id="1.10.357.10">
    <property type="entry name" value="Tetracycline Repressor, domain 2"/>
    <property type="match status" value="1"/>
</dbReference>
<reference evidence="6" key="1">
    <citation type="submission" date="2021-07" db="EMBL/GenBank/DDBJ databases">
        <title>Candidatus Kaistella beijingensis sp. nov. isolated from a municipal wastewater treatment plant is involved in sludge foaming.</title>
        <authorList>
            <person name="Song Y."/>
            <person name="Liu S.-J."/>
        </authorList>
    </citation>
    <scope>NUCLEOTIDE SEQUENCE</scope>
    <source>
        <strain evidence="6">DSM 43998</strain>
    </source>
</reference>
<keyword evidence="2 4" id="KW-0238">DNA-binding</keyword>
<feature type="DNA-binding region" description="H-T-H motif" evidence="4">
    <location>
        <begin position="9"/>
        <end position="28"/>
    </location>
</feature>
<dbReference type="InterPro" id="IPR011075">
    <property type="entry name" value="TetR_C"/>
</dbReference>
<evidence type="ECO:0000256" key="1">
    <source>
        <dbReference type="ARBA" id="ARBA00023015"/>
    </source>
</evidence>
<dbReference type="Gene3D" id="1.10.10.60">
    <property type="entry name" value="Homeodomain-like"/>
    <property type="match status" value="1"/>
</dbReference>
<name>A0ABX8SCL4_9ACTN</name>
<dbReference type="InterPro" id="IPR001647">
    <property type="entry name" value="HTH_TetR"/>
</dbReference>
<proteinExistence type="predicted"/>
<dbReference type="EMBL" id="CP079105">
    <property type="protein sequence ID" value="QXQ15609.1"/>
    <property type="molecule type" value="Genomic_DNA"/>
</dbReference>
<evidence type="ECO:0000313" key="7">
    <source>
        <dbReference type="Proteomes" id="UP000887023"/>
    </source>
</evidence>
<evidence type="ECO:0000256" key="2">
    <source>
        <dbReference type="ARBA" id="ARBA00023125"/>
    </source>
</evidence>
<keyword evidence="7" id="KW-1185">Reference proteome</keyword>
<dbReference type="InterPro" id="IPR050109">
    <property type="entry name" value="HTH-type_TetR-like_transc_reg"/>
</dbReference>
<organism evidence="6 7">
    <name type="scientific">Skermania pinensis</name>
    <dbReference type="NCBI Taxonomy" id="39122"/>
    <lineage>
        <taxon>Bacteria</taxon>
        <taxon>Bacillati</taxon>
        <taxon>Actinomycetota</taxon>
        <taxon>Actinomycetes</taxon>
        <taxon>Mycobacteriales</taxon>
        <taxon>Gordoniaceae</taxon>
        <taxon>Skermania</taxon>
    </lineage>
</organism>
<dbReference type="Pfam" id="PF16859">
    <property type="entry name" value="TetR_C_11"/>
    <property type="match status" value="1"/>
</dbReference>
<dbReference type="InterPro" id="IPR036271">
    <property type="entry name" value="Tet_transcr_reg_TetR-rel_C_sf"/>
</dbReference>
<accession>A0ABX8SCL4</accession>
<evidence type="ECO:0000313" key="6">
    <source>
        <dbReference type="EMBL" id="QXQ15609.1"/>
    </source>
</evidence>
<dbReference type="PANTHER" id="PTHR30055">
    <property type="entry name" value="HTH-TYPE TRANSCRIPTIONAL REGULATOR RUTR"/>
    <property type="match status" value="1"/>
</dbReference>
<dbReference type="Proteomes" id="UP000887023">
    <property type="component" value="Chromosome"/>
</dbReference>
<dbReference type="PANTHER" id="PTHR30055:SF148">
    <property type="entry name" value="TETR-FAMILY TRANSCRIPTIONAL REGULATOR"/>
    <property type="match status" value="1"/>
</dbReference>
<protein>
    <submittedName>
        <fullName evidence="6">TetR/AcrR family transcriptional regulator</fullName>
    </submittedName>
</protein>
<dbReference type="SUPFAM" id="SSF46689">
    <property type="entry name" value="Homeodomain-like"/>
    <property type="match status" value="1"/>
</dbReference>
<dbReference type="InterPro" id="IPR009057">
    <property type="entry name" value="Homeodomain-like_sf"/>
</dbReference>
<gene>
    <name evidence="6" type="ORF">KV203_01670</name>
</gene>
<keyword evidence="3" id="KW-0804">Transcription</keyword>
<evidence type="ECO:0000256" key="3">
    <source>
        <dbReference type="ARBA" id="ARBA00023163"/>
    </source>
</evidence>
<feature type="domain" description="HTH tetR-type" evidence="5">
    <location>
        <begin position="1"/>
        <end position="46"/>
    </location>
</feature>